<evidence type="ECO:0000313" key="2">
    <source>
        <dbReference type="EMBL" id="ACU71576.1"/>
    </source>
</evidence>
<dbReference type="RefSeq" id="WP_012786869.1">
    <property type="nucleotide sequence ID" value="NC_013131.1"/>
</dbReference>
<proteinExistence type="predicted"/>
<evidence type="ECO:0000313" key="3">
    <source>
        <dbReference type="Proteomes" id="UP000000851"/>
    </source>
</evidence>
<protein>
    <submittedName>
        <fullName evidence="2">NmrA family protein</fullName>
    </submittedName>
</protein>
<dbReference type="InParanoid" id="C7PZB9"/>
<dbReference type="STRING" id="479433.Caci_2660"/>
<accession>C7PZB9</accession>
<name>C7PZB9_CATAD</name>
<dbReference type="InterPro" id="IPR036291">
    <property type="entry name" value="NAD(P)-bd_dom_sf"/>
</dbReference>
<dbReference type="eggNOG" id="COG0702">
    <property type="taxonomic scope" value="Bacteria"/>
</dbReference>
<gene>
    <name evidence="2" type="ordered locus">Caci_2660</name>
</gene>
<dbReference type="HOGENOM" id="CLU_007383_10_6_11"/>
<dbReference type="Gene3D" id="3.90.25.10">
    <property type="entry name" value="UDP-galactose 4-epimerase, domain 1"/>
    <property type="match status" value="1"/>
</dbReference>
<dbReference type="KEGG" id="cai:Caci_2660"/>
<dbReference type="PANTHER" id="PTHR43162:SF1">
    <property type="entry name" value="PRESTALK A DIFFERENTIATION PROTEIN A"/>
    <property type="match status" value="1"/>
</dbReference>
<feature type="domain" description="NAD(P)-binding" evidence="1">
    <location>
        <begin position="6"/>
        <end position="178"/>
    </location>
</feature>
<dbReference type="PANTHER" id="PTHR43162">
    <property type="match status" value="1"/>
</dbReference>
<keyword evidence="3" id="KW-1185">Reference proteome</keyword>
<dbReference type="Pfam" id="PF13460">
    <property type="entry name" value="NAD_binding_10"/>
    <property type="match status" value="1"/>
</dbReference>
<dbReference type="OrthoDB" id="4457504at2"/>
<evidence type="ECO:0000259" key="1">
    <source>
        <dbReference type="Pfam" id="PF13460"/>
    </source>
</evidence>
<dbReference type="AlphaFoldDB" id="C7PZB9"/>
<sequence length="280" mass="28928">MIVVIGATGSVGKETVRLLRAAGHDVTAVTRNPSGADFPDGVRVAGGDPSRPGTLSAVWQGAEAVLISPRAAGAAAAELLADAAAHGVRRVSVISAATIDYPAGEPRFVLGFRAVESAARNSGLAWTFLRCADFAANALAWAPQLRVTGLVRAAFPDAATSPIHHRDIAEVAVSALTGPDHDGQAYVLTGPASLTQRDKVALISEATGRRLTLVEAAPDEIRAQMIAQGLPEEMPDRLLGSLADYAREPGPTTDTVAKLLGRPALDFATWAAENSAAFLG</sequence>
<dbReference type="Gene3D" id="3.40.50.720">
    <property type="entry name" value="NAD(P)-binding Rossmann-like Domain"/>
    <property type="match status" value="1"/>
</dbReference>
<dbReference type="SUPFAM" id="SSF51735">
    <property type="entry name" value="NAD(P)-binding Rossmann-fold domains"/>
    <property type="match status" value="1"/>
</dbReference>
<dbReference type="InterPro" id="IPR016040">
    <property type="entry name" value="NAD(P)-bd_dom"/>
</dbReference>
<dbReference type="Proteomes" id="UP000000851">
    <property type="component" value="Chromosome"/>
</dbReference>
<dbReference type="EMBL" id="CP001700">
    <property type="protein sequence ID" value="ACU71576.1"/>
    <property type="molecule type" value="Genomic_DNA"/>
</dbReference>
<reference evidence="2 3" key="1">
    <citation type="journal article" date="2009" name="Stand. Genomic Sci.">
        <title>Complete genome sequence of Catenulispora acidiphila type strain (ID 139908).</title>
        <authorList>
            <person name="Copeland A."/>
            <person name="Lapidus A."/>
            <person name="Glavina Del Rio T."/>
            <person name="Nolan M."/>
            <person name="Lucas S."/>
            <person name="Chen F."/>
            <person name="Tice H."/>
            <person name="Cheng J.F."/>
            <person name="Bruce D."/>
            <person name="Goodwin L."/>
            <person name="Pitluck S."/>
            <person name="Mikhailova N."/>
            <person name="Pati A."/>
            <person name="Ivanova N."/>
            <person name="Mavromatis K."/>
            <person name="Chen A."/>
            <person name="Palaniappan K."/>
            <person name="Chain P."/>
            <person name="Land M."/>
            <person name="Hauser L."/>
            <person name="Chang Y.J."/>
            <person name="Jeffries C.D."/>
            <person name="Chertkov O."/>
            <person name="Brettin T."/>
            <person name="Detter J.C."/>
            <person name="Han C."/>
            <person name="Ali Z."/>
            <person name="Tindall B.J."/>
            <person name="Goker M."/>
            <person name="Bristow J."/>
            <person name="Eisen J.A."/>
            <person name="Markowitz V."/>
            <person name="Hugenholtz P."/>
            <person name="Kyrpides N.C."/>
            <person name="Klenk H.P."/>
        </authorList>
    </citation>
    <scope>NUCLEOTIDE SEQUENCE [LARGE SCALE GENOMIC DNA]</scope>
    <source>
        <strain evidence="3">DSM 44928 / JCM 14897 / NBRC 102108 / NRRL B-24433 / ID139908</strain>
    </source>
</reference>
<dbReference type="InterPro" id="IPR051604">
    <property type="entry name" value="Ergot_Alk_Oxidoreductase"/>
</dbReference>
<organism evidence="2 3">
    <name type="scientific">Catenulispora acidiphila (strain DSM 44928 / JCM 14897 / NBRC 102108 / NRRL B-24433 / ID139908)</name>
    <dbReference type="NCBI Taxonomy" id="479433"/>
    <lineage>
        <taxon>Bacteria</taxon>
        <taxon>Bacillati</taxon>
        <taxon>Actinomycetota</taxon>
        <taxon>Actinomycetes</taxon>
        <taxon>Catenulisporales</taxon>
        <taxon>Catenulisporaceae</taxon>
        <taxon>Catenulispora</taxon>
    </lineage>
</organism>